<keyword evidence="3" id="KW-0597">Phosphoprotein</keyword>
<dbReference type="Pfam" id="PF08295">
    <property type="entry name" value="Sin3_corepress"/>
    <property type="match status" value="1"/>
</dbReference>
<name>A0ABD3MJQ2_9STRA</name>
<feature type="region of interest" description="Disordered" evidence="7">
    <location>
        <begin position="106"/>
        <end position="356"/>
    </location>
</feature>
<dbReference type="InterPro" id="IPR039774">
    <property type="entry name" value="Sin3-like"/>
</dbReference>
<keyword evidence="4" id="KW-0832">Ubl conjugation</keyword>
<feature type="compositionally biased region" description="Basic and acidic residues" evidence="7">
    <location>
        <begin position="1305"/>
        <end position="1335"/>
    </location>
</feature>
<evidence type="ECO:0000256" key="6">
    <source>
        <dbReference type="PROSITE-ProRule" id="PRU00810"/>
    </source>
</evidence>
<dbReference type="PANTHER" id="PTHR12346:SF0">
    <property type="entry name" value="SIN3A, ISOFORM G"/>
    <property type="match status" value="1"/>
</dbReference>
<dbReference type="FunFam" id="1.20.1160.11:FF:000005">
    <property type="entry name" value="SIN3 transcription regulator family member B"/>
    <property type="match status" value="1"/>
</dbReference>
<dbReference type="SUPFAM" id="SSF47762">
    <property type="entry name" value="PAH2 domain"/>
    <property type="match status" value="2"/>
</dbReference>
<dbReference type="Pfam" id="PF02671">
    <property type="entry name" value="PAH"/>
    <property type="match status" value="2"/>
</dbReference>
<dbReference type="FunFam" id="1.20.1160.11:FF:000001">
    <property type="entry name" value="Paired amphipathic helix protein Sin3"/>
    <property type="match status" value="1"/>
</dbReference>
<feature type="region of interest" description="Disordered" evidence="7">
    <location>
        <begin position="1291"/>
        <end position="1345"/>
    </location>
</feature>
<sequence length="2288" mass="248560">MRELRVEDALMYLDQVKMEFGDRPHIYNEFLDIMKTFKSQTIDTPGVIRRVASLFHGNKRLVLGFNTFLPEGYRIELPLDGSAWPVYREPGRSGVIAIAPPPGVAAGAGPGPGPGAMTGQGSGPPGGSAMGGGPRGPPTGGPPGGPPRMMRPGIGMAAAAGAGGGGMHPPPPPGAMGRGHPPSGMHQQHQHPHHHQQQQQQPPPGMARGGPPAISQFGAPGGVNAPYPGSGGGPTSGMLKGPPPPPPPQGGGGALGGVGGARPGGAGMGPPPSQHHPPQHPQPQPPPSSAAGRPHNLPLGQVGGAAGGPPMHPGPPPISAPGIMAGGGGPPSHSAAGPGGGGPPSHSAPGGALPTSATVGAAGASGAGGVGAAQPIEFDHAINYVTTIKRRFASHPEIYRKFLEILHTYQKEQRGIKEVLDEVSLLFADHADLLKEFTYFLPDAVQSQAKAQLDVAAKKAEDRARAREQQQQQSAAAAAAGAASASYMGHEVPGRYGAGPTLHPSPRNEPTVPSHIAKVPFGATKGRSEDREREICRGAVYGIVSFGPARPPRRNELNPAQAAQFLGRPTTIPPLPLQPMTSEAAFLERVKSHFLRCDLFPDKPIVNRKQTPYMEFLKCLHLYGAGIFTKDELIQLLRGLFIQGNIPKNASSNATNVAATHAAMGLLTELERVLVGRGPFANQEHMKKLKGRYGGYPIREYEFADPSTSAVVTPSYRKYPTDYVFDKFSAELEKDSELLNYECYCVAPGRNSNEGRGEKYLMSPEYYDGIKLRCNIHEEVLARVEDEMHEVDMAIERNASAMRMLEPVAEEATRLREQEENDGQPIGRLQYKLRNRALNSIHIGAIARVYGDSGEEVLHHLLRNPLVVVPIVFNRLKEKNEEWRKVKKEMNKEWKKAITENFTGSLDAKSFVYKREIEQCYAAERLLEVCPTCDVLLLYRGCKGTHVDLHVYVYITQDCIRAKSFAKHPSRIHRHPATNMILPDFHLMNPDPTLALFQPHLSVLVSKSMPHDHAYELLKSYVSRDGKFTDNLSLRNAWEFISSWFGLPLRNDPADEPVDVSSEKFAPGTRVRTALGDGQIVSVDDQLRYLVMFPFGIGYVMSRNITESVPTSESNTDAMVDDDIASQLMPDDIQVLFGTEKMYLFMRLYILLVTMLYQAKDIVDRNKEASDKRDLFSDLVSSLNDLLLGKLNAKSFEDECKKYLGNDVYNCIAIPPLAVKCAGALVRMIKEGRYLELYQCSQMKIKDLKQQRNLSLDIAEDADYRLEIQSSASQVFFAYLPADAELQLTNPLDANLPVPPTKGSLETEKRPLDGSIEPEQKRMKTEKSIMPSDKKKGSHQGGTQNKNALKLHADAKEFVPSSATLMATTGNVSKPAVAASSTSPDSCGKAPSPKAAENSWNVVAAKSPPVDVPKQMPQAPAPAPSAWGGKPSEAIKTAGSIKPQQKPVVQRQQQVQAPQRQQHPSAGQRQQHQPAGRGGRDGGRLGGGRSGNRQDGANVRATAKPASVGGKEDGGSHRGRQHQSRGGNASSGGNQGGSENNPNWSRGKAVPLDLMKAGEGNTDAEKAVKRINAADLLAMRLIYLAPPSFWDGEAMQPPPACLWDSPTRISEIEEGSNAPRIGGDVSQRDKNRGKSNPVDTAPPLEECKPLEVNDETRWKAKVMESGSEARAEEAESSDEILRKAMLILNKLSLTKFDKLSDEFINCGIGRDIECLTGAVGLIVNYAQMQQHFSSMYAGLCLKLAKSPFEGIDEDSRKGKQFKKILLTRCQVEFETDTATKIKEATKEITNPEEIEYHSNIIKKHYLGHMRFIGELYKNDLISVKIMLRCLPALLQGDNEESSDDIDEEKVECFSQLMTVIGSSLEQQSEAMKALGKDDAAESLANCWRTVEIMAGKKEAAGPKVSNRIKFILQGLLEMKENGKMIRPAYCLNTVIVIELTCSLQCNCSSKGWITRRKEETAKTLAQIHKEVANEERATAKRTSSSTSLRGNNMASMRRGVSSGDVRVLDKAQDKPKVDEDGFVTVAISKGFNRSASMTAIPTNQSEGFPKYSTRGSSVFGKVDLGSRHPSQSKLKESKSSRNGSRDELAEKTEEKLLINYPTPDECGKKATSILKEFFAGGDTHDAVISIHELVGVGSDGSFERGTKVVESAVLMVLEMKQEDVNKFLSVYLQCAKENKIESKSFVFGLMSPLEFLSDIAIDAPLAIQHLSSIVAELVKAGFVPFDFLLNSPEYFRSDQNAADFGAKVMKRIGGDATAFDGYIEVIEKLMTDEDKEKYSSAKDLIAES</sequence>
<dbReference type="InterPro" id="IPR003891">
    <property type="entry name" value="Initiation_fac_eIF4g_MI"/>
</dbReference>
<dbReference type="InterPro" id="IPR016024">
    <property type="entry name" value="ARM-type_fold"/>
</dbReference>
<comment type="subcellular location">
    <subcellularLocation>
        <location evidence="1 6">Nucleus</location>
    </subcellularLocation>
</comment>
<dbReference type="Gene3D" id="1.20.1160.11">
    <property type="entry name" value="Paired amphipathic helix"/>
    <property type="match status" value="3"/>
</dbReference>
<keyword evidence="5 6" id="KW-0539">Nucleus</keyword>
<dbReference type="Proteomes" id="UP001530293">
    <property type="component" value="Unassembled WGS sequence"/>
</dbReference>
<feature type="region of interest" description="Disordered" evidence="7">
    <location>
        <begin position="1613"/>
        <end position="1645"/>
    </location>
</feature>
<dbReference type="SMART" id="SM00761">
    <property type="entry name" value="HDAC_interact"/>
    <property type="match status" value="1"/>
</dbReference>
<feature type="compositionally biased region" description="Gly residues" evidence="7">
    <location>
        <begin position="106"/>
        <end position="134"/>
    </location>
</feature>
<keyword evidence="10" id="KW-1185">Reference proteome</keyword>
<evidence type="ECO:0000256" key="1">
    <source>
        <dbReference type="ARBA" id="ARBA00004123"/>
    </source>
</evidence>
<feature type="region of interest" description="Disordered" evidence="7">
    <location>
        <begin position="1973"/>
        <end position="2007"/>
    </location>
</feature>
<dbReference type="PROSITE" id="PS51477">
    <property type="entry name" value="PAH"/>
    <property type="match status" value="2"/>
</dbReference>
<evidence type="ECO:0000256" key="7">
    <source>
        <dbReference type="SAM" id="MobiDB-lite"/>
    </source>
</evidence>
<dbReference type="SMART" id="SM00543">
    <property type="entry name" value="MIF4G"/>
    <property type="match status" value="1"/>
</dbReference>
<feature type="compositionally biased region" description="Polar residues" evidence="7">
    <location>
        <begin position="1463"/>
        <end position="1473"/>
    </location>
</feature>
<evidence type="ECO:0000256" key="2">
    <source>
        <dbReference type="ARBA" id="ARBA00022491"/>
    </source>
</evidence>
<dbReference type="Pfam" id="PF02847">
    <property type="entry name" value="MA3"/>
    <property type="match status" value="1"/>
</dbReference>
<dbReference type="InterPro" id="IPR036600">
    <property type="entry name" value="PAH_sf"/>
</dbReference>
<reference evidence="9 10" key="1">
    <citation type="submission" date="2024-10" db="EMBL/GenBank/DDBJ databases">
        <title>Updated reference genomes for cyclostephanoid diatoms.</title>
        <authorList>
            <person name="Roberts W.R."/>
            <person name="Alverson A.J."/>
        </authorList>
    </citation>
    <scope>NUCLEOTIDE SEQUENCE [LARGE SCALE GENOMIC DNA]</scope>
    <source>
        <strain evidence="9 10">AJA232-27</strain>
    </source>
</reference>
<evidence type="ECO:0000256" key="4">
    <source>
        <dbReference type="ARBA" id="ARBA00022843"/>
    </source>
</evidence>
<feature type="region of interest" description="Disordered" evidence="7">
    <location>
        <begin position="491"/>
        <end position="515"/>
    </location>
</feature>
<keyword evidence="2" id="KW-0678">Repressor</keyword>
<feature type="compositionally biased region" description="Low complexity" evidence="7">
    <location>
        <begin position="1442"/>
        <end position="1462"/>
    </location>
</feature>
<evidence type="ECO:0000256" key="3">
    <source>
        <dbReference type="ARBA" id="ARBA00022553"/>
    </source>
</evidence>
<feature type="compositionally biased region" description="Low complexity" evidence="7">
    <location>
        <begin position="344"/>
        <end position="356"/>
    </location>
</feature>
<gene>
    <name evidence="9" type="ORF">ACHAWU_003930</name>
</gene>
<feature type="compositionally biased region" description="Pro residues" evidence="7">
    <location>
        <begin position="269"/>
        <end position="288"/>
    </location>
</feature>
<evidence type="ECO:0000313" key="9">
    <source>
        <dbReference type="EMBL" id="KAL3764118.1"/>
    </source>
</evidence>
<evidence type="ECO:0000256" key="5">
    <source>
        <dbReference type="ARBA" id="ARBA00023242"/>
    </source>
</evidence>
<dbReference type="Gene3D" id="1.25.40.180">
    <property type="match status" value="2"/>
</dbReference>
<dbReference type="Pfam" id="PF02854">
    <property type="entry name" value="MIF4G"/>
    <property type="match status" value="1"/>
</dbReference>
<dbReference type="InterPro" id="IPR003890">
    <property type="entry name" value="MIF4G-like_typ-3"/>
</dbReference>
<dbReference type="InterPro" id="IPR003822">
    <property type="entry name" value="PAH"/>
</dbReference>
<feature type="compositionally biased region" description="Gly residues" evidence="7">
    <location>
        <begin position="250"/>
        <end position="268"/>
    </location>
</feature>
<dbReference type="PROSITE" id="PS51366">
    <property type="entry name" value="MI"/>
    <property type="match status" value="1"/>
</dbReference>
<accession>A0ABD3MJQ2</accession>
<proteinExistence type="predicted"/>
<feature type="compositionally biased region" description="Basic and acidic residues" evidence="7">
    <location>
        <begin position="2073"/>
        <end position="2094"/>
    </location>
</feature>
<evidence type="ECO:0000313" key="10">
    <source>
        <dbReference type="Proteomes" id="UP001530293"/>
    </source>
</evidence>
<feature type="domain" description="MI" evidence="8">
    <location>
        <begin position="2105"/>
        <end position="2233"/>
    </location>
</feature>
<evidence type="ECO:0000259" key="8">
    <source>
        <dbReference type="PROSITE" id="PS51366"/>
    </source>
</evidence>
<dbReference type="GO" id="GO:0005634">
    <property type="term" value="C:nucleus"/>
    <property type="evidence" value="ECO:0007669"/>
    <property type="project" value="UniProtKB-SubCell"/>
</dbReference>
<feature type="region of interest" description="Disordered" evidence="7">
    <location>
        <begin position="2059"/>
        <end position="2094"/>
    </location>
</feature>
<dbReference type="SMART" id="SM00544">
    <property type="entry name" value="MA3"/>
    <property type="match status" value="1"/>
</dbReference>
<feature type="compositionally biased region" description="Low complexity" evidence="7">
    <location>
        <begin position="1413"/>
        <end position="1432"/>
    </location>
</feature>
<dbReference type="SUPFAM" id="SSF48371">
    <property type="entry name" value="ARM repeat"/>
    <property type="match status" value="2"/>
</dbReference>
<protein>
    <recommendedName>
        <fullName evidence="8">MI domain-containing protein</fullName>
    </recommendedName>
</protein>
<feature type="compositionally biased region" description="Pro residues" evidence="7">
    <location>
        <begin position="135"/>
        <end position="146"/>
    </location>
</feature>
<comment type="caution">
    <text evidence="9">The sequence shown here is derived from an EMBL/GenBank/DDBJ whole genome shotgun (WGS) entry which is preliminary data.</text>
</comment>
<dbReference type="InterPro" id="IPR013194">
    <property type="entry name" value="HDAC_interact_dom"/>
</dbReference>
<feature type="region of interest" description="Disordered" evidence="7">
    <location>
        <begin position="1375"/>
        <end position="1561"/>
    </location>
</feature>
<dbReference type="PANTHER" id="PTHR12346">
    <property type="entry name" value="SIN3B-RELATED"/>
    <property type="match status" value="1"/>
</dbReference>
<feature type="compositionally biased region" description="Pro residues" evidence="7">
    <location>
        <begin position="310"/>
        <end position="319"/>
    </location>
</feature>
<organism evidence="9 10">
    <name type="scientific">Discostella pseudostelligera</name>
    <dbReference type="NCBI Taxonomy" id="259834"/>
    <lineage>
        <taxon>Eukaryota</taxon>
        <taxon>Sar</taxon>
        <taxon>Stramenopiles</taxon>
        <taxon>Ochrophyta</taxon>
        <taxon>Bacillariophyta</taxon>
        <taxon>Coscinodiscophyceae</taxon>
        <taxon>Thalassiosirophycidae</taxon>
        <taxon>Stephanodiscales</taxon>
        <taxon>Stephanodiscaceae</taxon>
        <taxon>Discostella</taxon>
    </lineage>
</organism>
<dbReference type="EMBL" id="JALLBG020000108">
    <property type="protein sequence ID" value="KAL3764118.1"/>
    <property type="molecule type" value="Genomic_DNA"/>
</dbReference>
<feature type="compositionally biased region" description="Low complexity" evidence="7">
    <location>
        <begin position="147"/>
        <end position="160"/>
    </location>
</feature>